<dbReference type="EMBL" id="JASPKY010000649">
    <property type="protein sequence ID" value="KAK9687334.1"/>
    <property type="molecule type" value="Genomic_DNA"/>
</dbReference>
<comment type="caution">
    <text evidence="1">The sequence shown here is derived from an EMBL/GenBank/DDBJ whole genome shotgun (WGS) entry which is preliminary data.</text>
</comment>
<protein>
    <submittedName>
        <fullName evidence="1">Uncharacterized protein</fullName>
    </submittedName>
</protein>
<keyword evidence="2" id="KW-1185">Reference proteome</keyword>
<gene>
    <name evidence="1" type="ORF">QE152_g36491</name>
</gene>
<evidence type="ECO:0000313" key="2">
    <source>
        <dbReference type="Proteomes" id="UP001458880"/>
    </source>
</evidence>
<proteinExistence type="predicted"/>
<reference evidence="1 2" key="1">
    <citation type="journal article" date="2024" name="BMC Genomics">
        <title>De novo assembly and annotation of Popillia japonica's genome with initial clues to its potential as an invasive pest.</title>
        <authorList>
            <person name="Cucini C."/>
            <person name="Boschi S."/>
            <person name="Funari R."/>
            <person name="Cardaioli E."/>
            <person name="Iannotti N."/>
            <person name="Marturano G."/>
            <person name="Paoli F."/>
            <person name="Bruttini M."/>
            <person name="Carapelli A."/>
            <person name="Frati F."/>
            <person name="Nardi F."/>
        </authorList>
    </citation>
    <scope>NUCLEOTIDE SEQUENCE [LARGE SCALE GENOMIC DNA]</scope>
    <source>
        <strain evidence="1">DMR45628</strain>
    </source>
</reference>
<sequence>MVLRCCVANCTNSSKEQKLHSFPKESKVSGYKLMLAEKLHSFPKESKISPISTIEALTAWKEPEQGKRIQCLPKDQFPSLLKKALDDLKPTILQNLKSGFRKAEIYTINKDEILNPLLDQDHTAVDTGLIVEVFLARLNDQRIEITTKSNKRKKLALSPDWSINPDDIECVRVQMLNKLEPKPPRKMGKRKQRVDSFPSLEDDNFSLASSGRSMESFLGKCWEF</sequence>
<dbReference type="Proteomes" id="UP001458880">
    <property type="component" value="Unassembled WGS sequence"/>
</dbReference>
<evidence type="ECO:0000313" key="1">
    <source>
        <dbReference type="EMBL" id="KAK9687334.1"/>
    </source>
</evidence>
<accession>A0AAW1ID71</accession>
<dbReference type="AlphaFoldDB" id="A0AAW1ID71"/>
<name>A0AAW1ID71_POPJA</name>
<organism evidence="1 2">
    <name type="scientific">Popillia japonica</name>
    <name type="common">Japanese beetle</name>
    <dbReference type="NCBI Taxonomy" id="7064"/>
    <lineage>
        <taxon>Eukaryota</taxon>
        <taxon>Metazoa</taxon>
        <taxon>Ecdysozoa</taxon>
        <taxon>Arthropoda</taxon>
        <taxon>Hexapoda</taxon>
        <taxon>Insecta</taxon>
        <taxon>Pterygota</taxon>
        <taxon>Neoptera</taxon>
        <taxon>Endopterygota</taxon>
        <taxon>Coleoptera</taxon>
        <taxon>Polyphaga</taxon>
        <taxon>Scarabaeiformia</taxon>
        <taxon>Scarabaeidae</taxon>
        <taxon>Rutelinae</taxon>
        <taxon>Popillia</taxon>
    </lineage>
</organism>